<name>A0A9X9WEN8_9PROT</name>
<dbReference type="Gene3D" id="3.40.630.30">
    <property type="match status" value="1"/>
</dbReference>
<proteinExistence type="predicted"/>
<reference evidence="3 4" key="2">
    <citation type="submission" date="2020-02" db="EMBL/GenBank/DDBJ databases">
        <authorList>
            <person name="Sun Q."/>
            <person name="Inoue M."/>
        </authorList>
    </citation>
    <scope>NUCLEOTIDE SEQUENCE [LARGE SCALE GENOMIC DNA]</scope>
    <source>
        <strain evidence="3 4">KCTC 22478</strain>
    </source>
</reference>
<evidence type="ECO:0000313" key="2">
    <source>
        <dbReference type="EMBL" id="MBR0658798.1"/>
    </source>
</evidence>
<organism evidence="2 5">
    <name type="scientific">Neoroseomonas oryzicola</name>
    <dbReference type="NCBI Taxonomy" id="535904"/>
    <lineage>
        <taxon>Bacteria</taxon>
        <taxon>Pseudomonadati</taxon>
        <taxon>Pseudomonadota</taxon>
        <taxon>Alphaproteobacteria</taxon>
        <taxon>Acetobacterales</taxon>
        <taxon>Acetobacteraceae</taxon>
        <taxon>Neoroseomonas</taxon>
    </lineage>
</organism>
<dbReference type="InterPro" id="IPR016181">
    <property type="entry name" value="Acyl_CoA_acyltransferase"/>
</dbReference>
<dbReference type="SUPFAM" id="SSF55729">
    <property type="entry name" value="Acyl-CoA N-acyltransferases (Nat)"/>
    <property type="match status" value="1"/>
</dbReference>
<gene>
    <name evidence="3" type="ORF">GWK15_10010</name>
    <name evidence="2" type="ORF">GXW75_06035</name>
</gene>
<dbReference type="GO" id="GO:0016747">
    <property type="term" value="F:acyltransferase activity, transferring groups other than amino-acyl groups"/>
    <property type="evidence" value="ECO:0007669"/>
    <property type="project" value="InterPro"/>
</dbReference>
<dbReference type="Proteomes" id="UP001138708">
    <property type="component" value="Unassembled WGS sequence"/>
</dbReference>
<keyword evidence="4" id="KW-1185">Reference proteome</keyword>
<dbReference type="InterPro" id="IPR000182">
    <property type="entry name" value="GNAT_dom"/>
</dbReference>
<comment type="caution">
    <text evidence="2">The sequence shown here is derived from an EMBL/GenBank/DDBJ whole genome shotgun (WGS) entry which is preliminary data.</text>
</comment>
<evidence type="ECO:0000313" key="5">
    <source>
        <dbReference type="Proteomes" id="UP001138708"/>
    </source>
</evidence>
<sequence length="168" mass="19094">MHDIHQVTTGAQLADTRSLMRDFVAWHRERHVEDLALIDRYFDAAEFERELAGLPGKYAPDRGTLLIAYADGQPAGCVAMRDLGGGFCEMKRMFVPGAFRGRGIGRALAGRVIADATSAGYRAMRLDTSRRQDEAMRLYESLGFRRIEPYYALTDDLRDWLVFFERPL</sequence>
<dbReference type="EMBL" id="JAAEDK010000010">
    <property type="protein sequence ID" value="MBR0658798.1"/>
    <property type="molecule type" value="Genomic_DNA"/>
</dbReference>
<evidence type="ECO:0000313" key="3">
    <source>
        <dbReference type="EMBL" id="NKE17276.1"/>
    </source>
</evidence>
<dbReference type="CDD" id="cd04301">
    <property type="entry name" value="NAT_SF"/>
    <property type="match status" value="1"/>
</dbReference>
<dbReference type="EMBL" id="JAAVUP010000002">
    <property type="protein sequence ID" value="NKE17276.1"/>
    <property type="molecule type" value="Genomic_DNA"/>
</dbReference>
<dbReference type="Pfam" id="PF00583">
    <property type="entry name" value="Acetyltransf_1"/>
    <property type="match status" value="1"/>
</dbReference>
<reference evidence="2" key="1">
    <citation type="submission" date="2020-01" db="EMBL/GenBank/DDBJ databases">
        <authorList>
            <person name="Rat A."/>
        </authorList>
    </citation>
    <scope>NUCLEOTIDE SEQUENCE</scope>
    <source>
        <strain evidence="2">LMG 31161</strain>
    </source>
</reference>
<protein>
    <submittedName>
        <fullName evidence="2">GNAT family N-acetyltransferase</fullName>
    </submittedName>
</protein>
<dbReference type="PANTHER" id="PTHR43305:SF1">
    <property type="entry name" value="FAMILY N-ACETYLTRANSFERASE, PUTATIVE (AFU_ORTHOLOGUE AFUA_2G01380)-RELATED"/>
    <property type="match status" value="1"/>
</dbReference>
<reference evidence="2" key="3">
    <citation type="journal article" date="2021" name="Syst. Appl. Microbiol.">
        <title>Roseomonas hellenica sp. nov., isolated from roots of wild-growing Alkanna tinctoria.</title>
        <authorList>
            <person name="Rat A."/>
            <person name="Naranjo H.D."/>
            <person name="Lebbe L."/>
            <person name="Cnockaert M."/>
            <person name="Krigas N."/>
            <person name="Grigoriadou K."/>
            <person name="Maloupa E."/>
            <person name="Willems A."/>
        </authorList>
    </citation>
    <scope>NUCLEOTIDE SEQUENCE</scope>
    <source>
        <strain evidence="2">LMG 31161</strain>
    </source>
</reference>
<dbReference type="AlphaFoldDB" id="A0A9X9WEN8"/>
<dbReference type="Proteomes" id="UP000746741">
    <property type="component" value="Unassembled WGS sequence"/>
</dbReference>
<dbReference type="PANTHER" id="PTHR43305">
    <property type="entry name" value="FAMILY N-ACETYLTRANSFERASE, PUTATIVE (AFU_ORTHOLOGUE AFUA_2G01380)-RELATED"/>
    <property type="match status" value="1"/>
</dbReference>
<feature type="domain" description="N-acetyltransferase" evidence="1">
    <location>
        <begin position="21"/>
        <end position="168"/>
    </location>
</feature>
<dbReference type="PROSITE" id="PS51186">
    <property type="entry name" value="GNAT"/>
    <property type="match status" value="1"/>
</dbReference>
<accession>A0A9X9WEN8</accession>
<dbReference type="InterPro" id="IPR052777">
    <property type="entry name" value="Acetyltransferase_Enz"/>
</dbReference>
<evidence type="ECO:0000313" key="4">
    <source>
        <dbReference type="Proteomes" id="UP000746741"/>
    </source>
</evidence>
<evidence type="ECO:0000259" key="1">
    <source>
        <dbReference type="PROSITE" id="PS51186"/>
    </source>
</evidence>